<dbReference type="Proteomes" id="UP001153678">
    <property type="component" value="Unassembled WGS sequence"/>
</dbReference>
<reference evidence="2" key="1">
    <citation type="submission" date="2022-08" db="EMBL/GenBank/DDBJ databases">
        <authorList>
            <person name="Kallberg Y."/>
            <person name="Tangrot J."/>
            <person name="Rosling A."/>
        </authorList>
    </citation>
    <scope>NUCLEOTIDE SEQUENCE</scope>
    <source>
        <strain evidence="2">Wild A</strain>
    </source>
</reference>
<protein>
    <submittedName>
        <fullName evidence="2">12089_t:CDS:1</fullName>
    </submittedName>
</protein>
<keyword evidence="3" id="KW-1185">Reference proteome</keyword>
<dbReference type="OrthoDB" id="2321933at2759"/>
<feature type="transmembrane region" description="Helical" evidence="1">
    <location>
        <begin position="100"/>
        <end position="122"/>
    </location>
</feature>
<organism evidence="2 3">
    <name type="scientific">Funneliformis geosporum</name>
    <dbReference type="NCBI Taxonomy" id="1117311"/>
    <lineage>
        <taxon>Eukaryota</taxon>
        <taxon>Fungi</taxon>
        <taxon>Fungi incertae sedis</taxon>
        <taxon>Mucoromycota</taxon>
        <taxon>Glomeromycotina</taxon>
        <taxon>Glomeromycetes</taxon>
        <taxon>Glomerales</taxon>
        <taxon>Glomeraceae</taxon>
        <taxon>Funneliformis</taxon>
    </lineage>
</organism>
<keyword evidence="1" id="KW-0472">Membrane</keyword>
<sequence>LVPTKFQSLASCKSSINRFRPQRLFSALAIIPYYATTTIPTTICTLAILYVPMICKFEYQLYKQFYSNGLLKPTDHSFTAFITLLIGSIVLPVLVLVGDIVFMFVVLSAALGAIVMTVYGGFECGVEFCHRITMAVPETYWEMIFPSTSLEEKNTNWYLN</sequence>
<keyword evidence="1" id="KW-1133">Transmembrane helix</keyword>
<proteinExistence type="predicted"/>
<accession>A0A9W4SZR6</accession>
<evidence type="ECO:0000313" key="2">
    <source>
        <dbReference type="EMBL" id="CAI2187617.1"/>
    </source>
</evidence>
<keyword evidence="1" id="KW-0812">Transmembrane</keyword>
<evidence type="ECO:0000313" key="3">
    <source>
        <dbReference type="Proteomes" id="UP001153678"/>
    </source>
</evidence>
<feature type="transmembrane region" description="Helical" evidence="1">
    <location>
        <begin position="76"/>
        <end position="94"/>
    </location>
</feature>
<comment type="caution">
    <text evidence="2">The sequence shown here is derived from an EMBL/GenBank/DDBJ whole genome shotgun (WGS) entry which is preliminary data.</text>
</comment>
<gene>
    <name evidence="2" type="ORF">FWILDA_LOCUS13170</name>
</gene>
<name>A0A9W4SZR6_9GLOM</name>
<feature type="transmembrane region" description="Helical" evidence="1">
    <location>
        <begin position="31"/>
        <end position="55"/>
    </location>
</feature>
<evidence type="ECO:0000256" key="1">
    <source>
        <dbReference type="SAM" id="Phobius"/>
    </source>
</evidence>
<feature type="non-terminal residue" evidence="2">
    <location>
        <position position="1"/>
    </location>
</feature>
<dbReference type="AlphaFoldDB" id="A0A9W4SZR6"/>
<dbReference type="EMBL" id="CAMKVN010004719">
    <property type="protein sequence ID" value="CAI2187617.1"/>
    <property type="molecule type" value="Genomic_DNA"/>
</dbReference>